<dbReference type="AlphaFoldDB" id="A0A6V8L9C5"/>
<evidence type="ECO:0000256" key="1">
    <source>
        <dbReference type="SAM" id="SignalP"/>
    </source>
</evidence>
<dbReference type="InterPro" id="IPR036691">
    <property type="entry name" value="Endo/exonu/phosph_ase_sf"/>
</dbReference>
<feature type="domain" description="Jacalin-type lectin" evidence="2">
    <location>
        <begin position="288"/>
        <end position="426"/>
    </location>
</feature>
<dbReference type="PROSITE" id="PS51752">
    <property type="entry name" value="JACALIN_LECTIN"/>
    <property type="match status" value="1"/>
</dbReference>
<dbReference type="PANTHER" id="PTHR16320">
    <property type="entry name" value="SPHINGOMYELINASE FAMILY MEMBER"/>
    <property type="match status" value="1"/>
</dbReference>
<keyword evidence="1" id="KW-0732">Signal</keyword>
<name>A0A6V8L9C5_9ACTN</name>
<dbReference type="InterPro" id="IPR036404">
    <property type="entry name" value="Jacalin-like_lectin_dom_sf"/>
</dbReference>
<dbReference type="SUPFAM" id="SSF51101">
    <property type="entry name" value="Mannose-binding lectins"/>
    <property type="match status" value="1"/>
</dbReference>
<feature type="signal peptide" evidence="1">
    <location>
        <begin position="1"/>
        <end position="16"/>
    </location>
</feature>
<protein>
    <recommendedName>
        <fullName evidence="2">Jacalin-type lectin domain-containing protein</fullName>
    </recommendedName>
</protein>
<dbReference type="Pfam" id="PF22669">
    <property type="entry name" value="Exo_endo_phos2"/>
    <property type="match status" value="1"/>
</dbReference>
<dbReference type="SUPFAM" id="SSF56219">
    <property type="entry name" value="DNase I-like"/>
    <property type="match status" value="1"/>
</dbReference>
<keyword evidence="4" id="KW-1185">Reference proteome</keyword>
<dbReference type="GO" id="GO:0004767">
    <property type="term" value="F:sphingomyelin phosphodiesterase activity"/>
    <property type="evidence" value="ECO:0007669"/>
    <property type="project" value="InterPro"/>
</dbReference>
<gene>
    <name evidence="3" type="ORF">Prum_065560</name>
</gene>
<accession>A0A6V8L9C5</accession>
<dbReference type="SMART" id="SM00915">
    <property type="entry name" value="Jacalin"/>
    <property type="match status" value="1"/>
</dbReference>
<dbReference type="Gene3D" id="2.100.10.30">
    <property type="entry name" value="Jacalin-like lectin domain"/>
    <property type="match status" value="1"/>
</dbReference>
<dbReference type="InterPro" id="IPR000300">
    <property type="entry name" value="IPPc"/>
</dbReference>
<dbReference type="GO" id="GO:0046856">
    <property type="term" value="P:phosphatidylinositol dephosphorylation"/>
    <property type="evidence" value="ECO:0007669"/>
    <property type="project" value="InterPro"/>
</dbReference>
<sequence length="428" mass="44854">MAASLLTVGLATPASAAPPSTGTFSVLTYNVAGLPEGLSSGNPSANTPLIGARLGGYDVVHVQEDFNYHAALYAADAHPYRTPTSGGAGFGDGLNTLSDYPYSDFVRDDWDACNGTDCLTPKGFTWSRIRFAEGVYVDFYNLHPNAGTTDADLSARRANISELSAFIQANSTGNAVIVTGDTNTRYTRAGDNIRDLVSANGLTDAWVQAVRGGTPPAAGSDALVCDDANVTNACEVVDKILYRGNRYITLGLDWYNNENAAFRTADDEMLSDHYPIAAGFRWTLNPSLSLSDAFGGPHGTAFTDVATVPTNQRVSQVSLRAGSRVDRVGIVVGGASYVHGGTGGTAASLTLGSGERITSVTLNAGVRDGHTRIFYIRFTTSLGRTLSGGSTTSDTVTYTAPAGWQISGFHGRSGDEVDKLGVIFTPGS</sequence>
<dbReference type="PANTHER" id="PTHR16320:SF1">
    <property type="entry name" value="SPHINGOMYELINASE DDB_G0288017"/>
    <property type="match status" value="1"/>
</dbReference>
<dbReference type="CDD" id="cd09615">
    <property type="entry name" value="Jacalin_EEP"/>
    <property type="match status" value="1"/>
</dbReference>
<dbReference type="Proteomes" id="UP000482960">
    <property type="component" value="Unassembled WGS sequence"/>
</dbReference>
<proteinExistence type="predicted"/>
<dbReference type="Gene3D" id="3.60.10.10">
    <property type="entry name" value="Endonuclease/exonuclease/phosphatase"/>
    <property type="match status" value="1"/>
</dbReference>
<evidence type="ECO:0000313" key="4">
    <source>
        <dbReference type="Proteomes" id="UP000482960"/>
    </source>
</evidence>
<dbReference type="Pfam" id="PF01419">
    <property type="entry name" value="Jacalin"/>
    <property type="match status" value="1"/>
</dbReference>
<reference evidence="3 4" key="2">
    <citation type="submission" date="2020-03" db="EMBL/GenBank/DDBJ databases">
        <authorList>
            <person name="Ichikawa N."/>
            <person name="Kimura A."/>
            <person name="Kitahashi Y."/>
            <person name="Uohara A."/>
        </authorList>
    </citation>
    <scope>NUCLEOTIDE SEQUENCE [LARGE SCALE GENOMIC DNA]</scope>
    <source>
        <strain evidence="3 4">NBRC 108638</strain>
    </source>
</reference>
<dbReference type="GO" id="GO:0016791">
    <property type="term" value="F:phosphatase activity"/>
    <property type="evidence" value="ECO:0007669"/>
    <property type="project" value="InterPro"/>
</dbReference>
<dbReference type="InterPro" id="IPR038772">
    <property type="entry name" value="Sph/SMPD2-like"/>
</dbReference>
<reference evidence="3 4" key="1">
    <citation type="submission" date="2020-03" db="EMBL/GenBank/DDBJ databases">
        <title>Whole genome shotgun sequence of Phytohabitans rumicis NBRC 108638.</title>
        <authorList>
            <person name="Komaki H."/>
            <person name="Tamura T."/>
        </authorList>
    </citation>
    <scope>NUCLEOTIDE SEQUENCE [LARGE SCALE GENOMIC DNA]</scope>
    <source>
        <strain evidence="3 4">NBRC 108638</strain>
    </source>
</reference>
<evidence type="ECO:0000259" key="2">
    <source>
        <dbReference type="PROSITE" id="PS51752"/>
    </source>
</evidence>
<evidence type="ECO:0000313" key="3">
    <source>
        <dbReference type="EMBL" id="GFJ92914.1"/>
    </source>
</evidence>
<feature type="chain" id="PRO_5028960320" description="Jacalin-type lectin domain-containing protein" evidence="1">
    <location>
        <begin position="17"/>
        <end position="428"/>
    </location>
</feature>
<dbReference type="GO" id="GO:0005737">
    <property type="term" value="C:cytoplasm"/>
    <property type="evidence" value="ECO:0007669"/>
    <property type="project" value="TreeGrafter"/>
</dbReference>
<dbReference type="InterPro" id="IPR001229">
    <property type="entry name" value="Jacalin-like_lectin_dom"/>
</dbReference>
<organism evidence="3 4">
    <name type="scientific">Phytohabitans rumicis</name>
    <dbReference type="NCBI Taxonomy" id="1076125"/>
    <lineage>
        <taxon>Bacteria</taxon>
        <taxon>Bacillati</taxon>
        <taxon>Actinomycetota</taxon>
        <taxon>Actinomycetes</taxon>
        <taxon>Micromonosporales</taxon>
        <taxon>Micromonosporaceae</taxon>
    </lineage>
</organism>
<dbReference type="EMBL" id="BLPG01000001">
    <property type="protein sequence ID" value="GFJ92914.1"/>
    <property type="molecule type" value="Genomic_DNA"/>
</dbReference>
<comment type="caution">
    <text evidence="3">The sequence shown here is derived from an EMBL/GenBank/DDBJ whole genome shotgun (WGS) entry which is preliminary data.</text>
</comment>